<sequence length="169" mass="18517">MSTNNCPACGAPVAPNITECKYCGEALPVNRVNPVNQSQGPNSFVQTTVHTTVNSQSSSQETMTIVNSGMNNIPNNMHMTNDMYNNNPPNAYTNVYVSTKSKTAAGLLAIFLGGFGIHKFYLGRVGWGIVYLLFCWTYIPSIVGFIEGIIYLASSDQSFNMKYGKTRTY</sequence>
<evidence type="ECO:0000313" key="7">
    <source>
        <dbReference type="EMBL" id="TDF94452.1"/>
    </source>
</evidence>
<feature type="transmembrane region" description="Helical" evidence="5">
    <location>
        <begin position="128"/>
        <end position="153"/>
    </location>
</feature>
<feature type="domain" description="TM2" evidence="6">
    <location>
        <begin position="99"/>
        <end position="149"/>
    </location>
</feature>
<gene>
    <name evidence="7" type="ORF">E1757_23880</name>
</gene>
<keyword evidence="8" id="KW-1185">Reference proteome</keyword>
<dbReference type="Pfam" id="PF05154">
    <property type="entry name" value="TM2"/>
    <property type="match status" value="1"/>
</dbReference>
<keyword evidence="4 5" id="KW-0472">Membrane</keyword>
<dbReference type="Proteomes" id="UP000295636">
    <property type="component" value="Unassembled WGS sequence"/>
</dbReference>
<evidence type="ECO:0000256" key="4">
    <source>
        <dbReference type="ARBA" id="ARBA00023136"/>
    </source>
</evidence>
<dbReference type="OrthoDB" id="9816361at2"/>
<accession>A0A4R5KHC6</accession>
<organism evidence="7 8">
    <name type="scientific">Paenibacillus piri</name>
    <dbReference type="NCBI Taxonomy" id="2547395"/>
    <lineage>
        <taxon>Bacteria</taxon>
        <taxon>Bacillati</taxon>
        <taxon>Bacillota</taxon>
        <taxon>Bacilli</taxon>
        <taxon>Bacillales</taxon>
        <taxon>Paenibacillaceae</taxon>
        <taxon>Paenibacillus</taxon>
    </lineage>
</organism>
<dbReference type="InterPro" id="IPR007829">
    <property type="entry name" value="TM2"/>
</dbReference>
<evidence type="ECO:0000256" key="5">
    <source>
        <dbReference type="SAM" id="Phobius"/>
    </source>
</evidence>
<comment type="subcellular location">
    <subcellularLocation>
        <location evidence="1">Membrane</location>
        <topology evidence="1">Multi-pass membrane protein</topology>
    </subcellularLocation>
</comment>
<protein>
    <submittedName>
        <fullName evidence="7">TM2 domain-containing protein</fullName>
    </submittedName>
</protein>
<keyword evidence="2 5" id="KW-0812">Transmembrane</keyword>
<evidence type="ECO:0000256" key="1">
    <source>
        <dbReference type="ARBA" id="ARBA00004141"/>
    </source>
</evidence>
<feature type="transmembrane region" description="Helical" evidence="5">
    <location>
        <begin position="104"/>
        <end position="122"/>
    </location>
</feature>
<comment type="caution">
    <text evidence="7">The sequence shown here is derived from an EMBL/GenBank/DDBJ whole genome shotgun (WGS) entry which is preliminary data.</text>
</comment>
<evidence type="ECO:0000256" key="2">
    <source>
        <dbReference type="ARBA" id="ARBA00022692"/>
    </source>
</evidence>
<dbReference type="GO" id="GO:0016020">
    <property type="term" value="C:membrane"/>
    <property type="evidence" value="ECO:0007669"/>
    <property type="project" value="UniProtKB-SubCell"/>
</dbReference>
<evidence type="ECO:0000313" key="8">
    <source>
        <dbReference type="Proteomes" id="UP000295636"/>
    </source>
</evidence>
<proteinExistence type="predicted"/>
<name>A0A4R5KHC6_9BACL</name>
<dbReference type="EMBL" id="SMRT01000013">
    <property type="protein sequence ID" value="TDF94452.1"/>
    <property type="molecule type" value="Genomic_DNA"/>
</dbReference>
<evidence type="ECO:0000259" key="6">
    <source>
        <dbReference type="Pfam" id="PF05154"/>
    </source>
</evidence>
<reference evidence="7 8" key="1">
    <citation type="submission" date="2019-03" db="EMBL/GenBank/DDBJ databases">
        <title>This is whole genome sequence of Paenibacillus sp MS74 strain.</title>
        <authorList>
            <person name="Trinh H.N."/>
        </authorList>
    </citation>
    <scope>NUCLEOTIDE SEQUENCE [LARGE SCALE GENOMIC DNA]</scope>
    <source>
        <strain evidence="7 8">MS74</strain>
    </source>
</reference>
<dbReference type="AlphaFoldDB" id="A0A4R5KHC6"/>
<evidence type="ECO:0000256" key="3">
    <source>
        <dbReference type="ARBA" id="ARBA00022989"/>
    </source>
</evidence>
<keyword evidence="3 5" id="KW-1133">Transmembrane helix</keyword>